<dbReference type="OrthoDB" id="5597211at2759"/>
<organism evidence="1 2">
    <name type="scientific">Collybia nuda</name>
    <dbReference type="NCBI Taxonomy" id="64659"/>
    <lineage>
        <taxon>Eukaryota</taxon>
        <taxon>Fungi</taxon>
        <taxon>Dikarya</taxon>
        <taxon>Basidiomycota</taxon>
        <taxon>Agaricomycotina</taxon>
        <taxon>Agaricomycetes</taxon>
        <taxon>Agaricomycetidae</taxon>
        <taxon>Agaricales</taxon>
        <taxon>Tricholomatineae</taxon>
        <taxon>Clitocybaceae</taxon>
        <taxon>Collybia</taxon>
    </lineage>
</organism>
<protein>
    <submittedName>
        <fullName evidence="1">Uncharacterized protein</fullName>
    </submittedName>
</protein>
<dbReference type="Proteomes" id="UP000807353">
    <property type="component" value="Unassembled WGS sequence"/>
</dbReference>
<accession>A0A9P5YJF7</accession>
<proteinExistence type="predicted"/>
<name>A0A9P5YJF7_9AGAR</name>
<evidence type="ECO:0000313" key="2">
    <source>
        <dbReference type="Proteomes" id="UP000807353"/>
    </source>
</evidence>
<reference evidence="1" key="1">
    <citation type="submission" date="2020-11" db="EMBL/GenBank/DDBJ databases">
        <authorList>
            <consortium name="DOE Joint Genome Institute"/>
            <person name="Ahrendt S."/>
            <person name="Riley R."/>
            <person name="Andreopoulos W."/>
            <person name="Labutti K."/>
            <person name="Pangilinan J."/>
            <person name="Ruiz-Duenas F.J."/>
            <person name="Barrasa J.M."/>
            <person name="Sanchez-Garcia M."/>
            <person name="Camarero S."/>
            <person name="Miyauchi S."/>
            <person name="Serrano A."/>
            <person name="Linde D."/>
            <person name="Babiker R."/>
            <person name="Drula E."/>
            <person name="Ayuso-Fernandez I."/>
            <person name="Pacheco R."/>
            <person name="Padilla G."/>
            <person name="Ferreira P."/>
            <person name="Barriuso J."/>
            <person name="Kellner H."/>
            <person name="Castanera R."/>
            <person name="Alfaro M."/>
            <person name="Ramirez L."/>
            <person name="Pisabarro A.G."/>
            <person name="Kuo A."/>
            <person name="Tritt A."/>
            <person name="Lipzen A."/>
            <person name="He G."/>
            <person name="Yan M."/>
            <person name="Ng V."/>
            <person name="Cullen D."/>
            <person name="Martin F."/>
            <person name="Rosso M.-N."/>
            <person name="Henrissat B."/>
            <person name="Hibbett D."/>
            <person name="Martinez A.T."/>
            <person name="Grigoriev I.V."/>
        </authorList>
    </citation>
    <scope>NUCLEOTIDE SEQUENCE</scope>
    <source>
        <strain evidence="1">CBS 247.69</strain>
    </source>
</reference>
<sequence>MSLSTVVQRQAHPARCIRRHVSSKASSVPSYRTLPSVKMRALISLYHQADTFITPENLSQRIDDAFVPQKPDSRLDRRNVTLKDLKGVLDAQRKAPRVSDWDQEAVVSRQYSDAAEMGQWSSLKTSRELKVIEALYGVDTTHPRKILPGLDVVLEESKKSD</sequence>
<comment type="caution">
    <text evidence="1">The sequence shown here is derived from an EMBL/GenBank/DDBJ whole genome shotgun (WGS) entry which is preliminary data.</text>
</comment>
<dbReference type="EMBL" id="MU150231">
    <property type="protein sequence ID" value="KAF9468946.1"/>
    <property type="molecule type" value="Genomic_DNA"/>
</dbReference>
<evidence type="ECO:0000313" key="1">
    <source>
        <dbReference type="EMBL" id="KAF9468946.1"/>
    </source>
</evidence>
<gene>
    <name evidence="1" type="ORF">BDZ94DRAFT_554390</name>
</gene>
<keyword evidence="2" id="KW-1185">Reference proteome</keyword>
<dbReference type="AlphaFoldDB" id="A0A9P5YJF7"/>